<dbReference type="STRING" id="1220578.FPE01S_02_09590"/>
<dbReference type="RefSeq" id="WP_046369933.1">
    <property type="nucleotide sequence ID" value="NZ_BBWV01000002.1"/>
</dbReference>
<dbReference type="Gene3D" id="3.40.50.2300">
    <property type="match status" value="1"/>
</dbReference>
<evidence type="ECO:0000256" key="2">
    <source>
        <dbReference type="PROSITE-ProRule" id="PRU00169"/>
    </source>
</evidence>
<reference evidence="4 5" key="1">
    <citation type="submission" date="2015-04" db="EMBL/GenBank/DDBJ databases">
        <title>Whole genome shotgun sequence of Flavihumibacter petaseus NBRC 106054.</title>
        <authorList>
            <person name="Miyazawa S."/>
            <person name="Hosoyama A."/>
            <person name="Hashimoto M."/>
            <person name="Noguchi M."/>
            <person name="Tsuchikane K."/>
            <person name="Ohji S."/>
            <person name="Yamazoe A."/>
            <person name="Ichikawa N."/>
            <person name="Kimura A."/>
            <person name="Fujita N."/>
        </authorList>
    </citation>
    <scope>NUCLEOTIDE SEQUENCE [LARGE SCALE GENOMIC DNA]</scope>
    <source>
        <strain evidence="4 5">NBRC 106054</strain>
    </source>
</reference>
<protein>
    <submittedName>
        <fullName evidence="4">Putative two-component response regulator</fullName>
    </submittedName>
</protein>
<dbReference type="InterPro" id="IPR011006">
    <property type="entry name" value="CheY-like_superfamily"/>
</dbReference>
<keyword evidence="1 2" id="KW-0597">Phosphoprotein</keyword>
<dbReference type="Pfam" id="PF00072">
    <property type="entry name" value="Response_reg"/>
    <property type="match status" value="1"/>
</dbReference>
<dbReference type="PROSITE" id="PS50110">
    <property type="entry name" value="RESPONSE_REGULATORY"/>
    <property type="match status" value="1"/>
</dbReference>
<dbReference type="EMBL" id="BBWV01000002">
    <property type="protein sequence ID" value="GAO43853.1"/>
    <property type="molecule type" value="Genomic_DNA"/>
</dbReference>
<keyword evidence="5" id="KW-1185">Reference proteome</keyword>
<gene>
    <name evidence="4" type="ORF">FPE01S_02_09590</name>
</gene>
<organism evidence="4 5">
    <name type="scientific">Flavihumibacter petaseus NBRC 106054</name>
    <dbReference type="NCBI Taxonomy" id="1220578"/>
    <lineage>
        <taxon>Bacteria</taxon>
        <taxon>Pseudomonadati</taxon>
        <taxon>Bacteroidota</taxon>
        <taxon>Chitinophagia</taxon>
        <taxon>Chitinophagales</taxon>
        <taxon>Chitinophagaceae</taxon>
        <taxon>Flavihumibacter</taxon>
    </lineage>
</organism>
<dbReference type="PANTHER" id="PTHR44591">
    <property type="entry name" value="STRESS RESPONSE REGULATOR PROTEIN 1"/>
    <property type="match status" value="1"/>
</dbReference>
<dbReference type="GO" id="GO:0000160">
    <property type="term" value="P:phosphorelay signal transduction system"/>
    <property type="evidence" value="ECO:0007669"/>
    <property type="project" value="InterPro"/>
</dbReference>
<evidence type="ECO:0000256" key="1">
    <source>
        <dbReference type="ARBA" id="ARBA00022553"/>
    </source>
</evidence>
<evidence type="ECO:0000259" key="3">
    <source>
        <dbReference type="PROSITE" id="PS50110"/>
    </source>
</evidence>
<comment type="caution">
    <text evidence="4">The sequence shown here is derived from an EMBL/GenBank/DDBJ whole genome shotgun (WGS) entry which is preliminary data.</text>
</comment>
<proteinExistence type="predicted"/>
<feature type="modified residue" description="4-aspartylphosphate" evidence="2">
    <location>
        <position position="61"/>
    </location>
</feature>
<dbReference type="InterPro" id="IPR050595">
    <property type="entry name" value="Bact_response_regulator"/>
</dbReference>
<sequence length="134" mass="14820">MELNNHHLICMLIDDDSDDQEIFALALKEADPAAKCISVNDAMEGLRLLRSGTVPDIIFLDVNMHKINGLACLREIRKIGGLDKVRVIMTSTAADPAVIRQCFALGAEKYMVKPPGLEPYVKALQDTLKQENIT</sequence>
<feature type="domain" description="Response regulatory" evidence="3">
    <location>
        <begin position="9"/>
        <end position="128"/>
    </location>
</feature>
<dbReference type="SMART" id="SM00448">
    <property type="entry name" value="REC"/>
    <property type="match status" value="1"/>
</dbReference>
<accession>A0A0E9N218</accession>
<dbReference type="SUPFAM" id="SSF52172">
    <property type="entry name" value="CheY-like"/>
    <property type="match status" value="1"/>
</dbReference>
<dbReference type="OrthoDB" id="7631574at2"/>
<evidence type="ECO:0000313" key="5">
    <source>
        <dbReference type="Proteomes" id="UP000033121"/>
    </source>
</evidence>
<evidence type="ECO:0000313" key="4">
    <source>
        <dbReference type="EMBL" id="GAO43853.1"/>
    </source>
</evidence>
<dbReference type="PANTHER" id="PTHR44591:SF3">
    <property type="entry name" value="RESPONSE REGULATORY DOMAIN-CONTAINING PROTEIN"/>
    <property type="match status" value="1"/>
</dbReference>
<dbReference type="Proteomes" id="UP000033121">
    <property type="component" value="Unassembled WGS sequence"/>
</dbReference>
<dbReference type="AlphaFoldDB" id="A0A0E9N218"/>
<dbReference type="InterPro" id="IPR001789">
    <property type="entry name" value="Sig_transdc_resp-reg_receiver"/>
</dbReference>
<name>A0A0E9N218_9BACT</name>